<dbReference type="SMART" id="SM00382">
    <property type="entry name" value="AAA"/>
    <property type="match status" value="1"/>
</dbReference>
<evidence type="ECO:0000313" key="7">
    <source>
        <dbReference type="Proteomes" id="UP000189681"/>
    </source>
</evidence>
<protein>
    <recommendedName>
        <fullName evidence="5">ABC transporter domain-containing protein</fullName>
    </recommendedName>
</protein>
<dbReference type="PANTHER" id="PTHR46743">
    <property type="entry name" value="TEICHOIC ACIDS EXPORT ATP-BINDING PROTEIN TAGH"/>
    <property type="match status" value="1"/>
</dbReference>
<keyword evidence="3" id="KW-0547">Nucleotide-binding</keyword>
<dbReference type="EMBL" id="AYTS01000075">
    <property type="protein sequence ID" value="OOP56562.1"/>
    <property type="molecule type" value="Genomic_DNA"/>
</dbReference>
<evidence type="ECO:0000256" key="3">
    <source>
        <dbReference type="ARBA" id="ARBA00022741"/>
    </source>
</evidence>
<keyword evidence="2" id="KW-0813">Transport</keyword>
<feature type="domain" description="ABC transporter" evidence="5">
    <location>
        <begin position="8"/>
        <end position="235"/>
    </location>
</feature>
<dbReference type="InterPro" id="IPR017871">
    <property type="entry name" value="ABC_transporter-like_CS"/>
</dbReference>
<dbReference type="InterPro" id="IPR003439">
    <property type="entry name" value="ABC_transporter-like_ATP-bd"/>
</dbReference>
<dbReference type="Proteomes" id="UP000189681">
    <property type="component" value="Unassembled WGS sequence"/>
</dbReference>
<dbReference type="PROSITE" id="PS50893">
    <property type="entry name" value="ABC_TRANSPORTER_2"/>
    <property type="match status" value="1"/>
</dbReference>
<dbReference type="InterPro" id="IPR050683">
    <property type="entry name" value="Bact_Polysacc_Export_ATP-bd"/>
</dbReference>
<proteinExistence type="inferred from homology"/>
<dbReference type="CDD" id="cd03220">
    <property type="entry name" value="ABC_KpsT_Wzt"/>
    <property type="match status" value="1"/>
</dbReference>
<evidence type="ECO:0000313" key="6">
    <source>
        <dbReference type="EMBL" id="OOP56562.1"/>
    </source>
</evidence>
<dbReference type="PROSITE" id="PS00211">
    <property type="entry name" value="ABC_TRANSPORTER_1"/>
    <property type="match status" value="1"/>
</dbReference>
<organism evidence="6 7">
    <name type="scientific">Candidatus Brocadia carolinensis</name>
    <dbReference type="NCBI Taxonomy" id="1004156"/>
    <lineage>
        <taxon>Bacteria</taxon>
        <taxon>Pseudomonadati</taxon>
        <taxon>Planctomycetota</taxon>
        <taxon>Candidatus Brocadiia</taxon>
        <taxon>Candidatus Brocadiales</taxon>
        <taxon>Candidatus Brocadiaceae</taxon>
        <taxon>Candidatus Brocadia</taxon>
    </lineage>
</organism>
<dbReference type="GO" id="GO:0016020">
    <property type="term" value="C:membrane"/>
    <property type="evidence" value="ECO:0007669"/>
    <property type="project" value="InterPro"/>
</dbReference>
<sequence>MDSLVFNLRNVGVCYQRAASVPWKTSRFWALHDITYGVGRGQIIGVIGRNGAGKSTFLKILAGIIQPDTGTINRAKVTVTMQSLGAGFDQRLTGRQNIILNGLLLGMNKKHIVRREKDIIALADIAEFIDEPVKSYSSGMRARLGFSIAYHIDTDVILIDEALAVGDQAFKEKASELMKTKIKSGHTVMLVTHSMQMVKDLCDRVLHIEKGHSLPELSVKESIERYTAIVRKEKEPVR</sequence>
<dbReference type="AlphaFoldDB" id="A0A1V4ATT5"/>
<evidence type="ECO:0000256" key="4">
    <source>
        <dbReference type="ARBA" id="ARBA00022840"/>
    </source>
</evidence>
<dbReference type="InterPro" id="IPR027417">
    <property type="entry name" value="P-loop_NTPase"/>
</dbReference>
<evidence type="ECO:0000256" key="1">
    <source>
        <dbReference type="ARBA" id="ARBA00005417"/>
    </source>
</evidence>
<gene>
    <name evidence="6" type="ORF">AYP45_08415</name>
</gene>
<name>A0A1V4ATT5_9BACT</name>
<accession>A0A1V4ATT5</accession>
<dbReference type="STRING" id="1004156.AYP45_08415"/>
<evidence type="ECO:0000259" key="5">
    <source>
        <dbReference type="PROSITE" id="PS50893"/>
    </source>
</evidence>
<comment type="caution">
    <text evidence="6">The sequence shown here is derived from an EMBL/GenBank/DDBJ whole genome shotgun (WGS) entry which is preliminary data.</text>
</comment>
<dbReference type="GO" id="GO:0140359">
    <property type="term" value="F:ABC-type transporter activity"/>
    <property type="evidence" value="ECO:0007669"/>
    <property type="project" value="InterPro"/>
</dbReference>
<dbReference type="Gene3D" id="3.40.50.300">
    <property type="entry name" value="P-loop containing nucleotide triphosphate hydrolases"/>
    <property type="match status" value="1"/>
</dbReference>
<comment type="similarity">
    <text evidence="1">Belongs to the ABC transporter superfamily.</text>
</comment>
<dbReference type="SUPFAM" id="SSF52540">
    <property type="entry name" value="P-loop containing nucleoside triphosphate hydrolases"/>
    <property type="match status" value="1"/>
</dbReference>
<evidence type="ECO:0000256" key="2">
    <source>
        <dbReference type="ARBA" id="ARBA00022448"/>
    </source>
</evidence>
<dbReference type="GO" id="GO:0016887">
    <property type="term" value="F:ATP hydrolysis activity"/>
    <property type="evidence" value="ECO:0007669"/>
    <property type="project" value="InterPro"/>
</dbReference>
<dbReference type="PANTHER" id="PTHR46743:SF2">
    <property type="entry name" value="TEICHOIC ACIDS EXPORT ATP-BINDING PROTEIN TAGH"/>
    <property type="match status" value="1"/>
</dbReference>
<reference evidence="6 7" key="1">
    <citation type="journal article" date="2017" name="Water Res.">
        <title>Discovery and metagenomic analysis of an anammox bacterial enrichment related to Candidatus "Brocadia caroliniensis" in a full-scale glycerol-fed nitritation-denitritation separate centrate treatment process.</title>
        <authorList>
            <person name="Park H."/>
            <person name="Brotto A.C."/>
            <person name="van Loosdrecht M.C."/>
            <person name="Chandran K."/>
        </authorList>
    </citation>
    <scope>NUCLEOTIDE SEQUENCE [LARGE SCALE GENOMIC DNA]</scope>
    <source>
        <strain evidence="6">26THWARD</strain>
    </source>
</reference>
<dbReference type="Pfam" id="PF00005">
    <property type="entry name" value="ABC_tran"/>
    <property type="match status" value="1"/>
</dbReference>
<dbReference type="GO" id="GO:0005524">
    <property type="term" value="F:ATP binding"/>
    <property type="evidence" value="ECO:0007669"/>
    <property type="project" value="UniProtKB-KW"/>
</dbReference>
<dbReference type="InterPro" id="IPR003593">
    <property type="entry name" value="AAA+_ATPase"/>
</dbReference>
<keyword evidence="4" id="KW-0067">ATP-binding</keyword>
<dbReference type="InterPro" id="IPR015860">
    <property type="entry name" value="ABC_transpr_TagH-like"/>
</dbReference>